<sequence>MNGTLQISNRLFCLAGIGANINTILNPLCCCHSFISFLS</sequence>
<dbReference type="EMBL" id="BK032759">
    <property type="protein sequence ID" value="DAF58921.1"/>
    <property type="molecule type" value="Genomic_DNA"/>
</dbReference>
<organism evidence="1">
    <name type="scientific">Siphoviridae sp. ctxMM9</name>
    <dbReference type="NCBI Taxonomy" id="2827973"/>
    <lineage>
        <taxon>Viruses</taxon>
        <taxon>Duplodnaviria</taxon>
        <taxon>Heunggongvirae</taxon>
        <taxon>Uroviricota</taxon>
        <taxon>Caudoviricetes</taxon>
    </lineage>
</organism>
<proteinExistence type="predicted"/>
<reference evidence="1" key="1">
    <citation type="journal article" date="2021" name="Proc. Natl. Acad. Sci. U.S.A.">
        <title>A Catalog of Tens of Thousands of Viruses from Human Metagenomes Reveals Hidden Associations with Chronic Diseases.</title>
        <authorList>
            <person name="Tisza M.J."/>
            <person name="Buck C.B."/>
        </authorList>
    </citation>
    <scope>NUCLEOTIDE SEQUENCE</scope>
    <source>
        <strain evidence="1">CtxMM9</strain>
    </source>
</reference>
<protein>
    <submittedName>
        <fullName evidence="1">Uncharacterized protein</fullName>
    </submittedName>
</protein>
<evidence type="ECO:0000313" key="1">
    <source>
        <dbReference type="EMBL" id="DAF58921.1"/>
    </source>
</evidence>
<accession>A0A8S5T6Q2</accession>
<name>A0A8S5T6Q2_9CAUD</name>